<reference evidence="1 2" key="1">
    <citation type="journal article" date="2019" name="Genome Biol. Evol.">
        <title>Whole-Genome Sequencing of the Giant Devil Catfish, Bagarius yarrelli.</title>
        <authorList>
            <person name="Jiang W."/>
            <person name="Lv Y."/>
            <person name="Cheng L."/>
            <person name="Yang K."/>
            <person name="Chao B."/>
            <person name="Wang X."/>
            <person name="Li Y."/>
            <person name="Pan X."/>
            <person name="You X."/>
            <person name="Zhang Y."/>
            <person name="Yang J."/>
            <person name="Li J."/>
            <person name="Zhang X."/>
            <person name="Liu S."/>
            <person name="Sun C."/>
            <person name="Yang J."/>
            <person name="Shi Q."/>
        </authorList>
    </citation>
    <scope>NUCLEOTIDE SEQUENCE [LARGE SCALE GENOMIC DNA]</scope>
    <source>
        <strain evidence="1">JWS20170419001</strain>
        <tissue evidence="1">Muscle</tissue>
    </source>
</reference>
<organism evidence="1 2">
    <name type="scientific">Bagarius yarrelli</name>
    <name type="common">Goonch</name>
    <name type="synonym">Bagrus yarrelli</name>
    <dbReference type="NCBI Taxonomy" id="175774"/>
    <lineage>
        <taxon>Eukaryota</taxon>
        <taxon>Metazoa</taxon>
        <taxon>Chordata</taxon>
        <taxon>Craniata</taxon>
        <taxon>Vertebrata</taxon>
        <taxon>Euteleostomi</taxon>
        <taxon>Actinopterygii</taxon>
        <taxon>Neopterygii</taxon>
        <taxon>Teleostei</taxon>
        <taxon>Ostariophysi</taxon>
        <taxon>Siluriformes</taxon>
        <taxon>Sisoridae</taxon>
        <taxon>Sisorinae</taxon>
        <taxon>Bagarius</taxon>
    </lineage>
</organism>
<evidence type="ECO:0000313" key="1">
    <source>
        <dbReference type="EMBL" id="TSN86084.1"/>
    </source>
</evidence>
<protein>
    <submittedName>
        <fullName evidence="1">Uncharacterized protein</fullName>
    </submittedName>
</protein>
<sequence>MNIGHMSEELQGSCGKAPLDAVTCMDCVKRYANTSSDDSQVPLEQFCQEVKDTDSLCCLVYTHTTGMAAACSHAKDKY</sequence>
<dbReference type="Proteomes" id="UP000319801">
    <property type="component" value="Unassembled WGS sequence"/>
</dbReference>
<comment type="caution">
    <text evidence="1">The sequence shown here is derived from an EMBL/GenBank/DDBJ whole genome shotgun (WGS) entry which is preliminary data.</text>
</comment>
<dbReference type="AlphaFoldDB" id="A0A556U856"/>
<evidence type="ECO:0000313" key="2">
    <source>
        <dbReference type="Proteomes" id="UP000319801"/>
    </source>
</evidence>
<name>A0A556U856_BAGYA</name>
<proteinExistence type="predicted"/>
<dbReference type="EMBL" id="VCAZ01000061">
    <property type="protein sequence ID" value="TSN86084.1"/>
    <property type="molecule type" value="Genomic_DNA"/>
</dbReference>
<keyword evidence="2" id="KW-1185">Reference proteome</keyword>
<gene>
    <name evidence="1" type="ORF">Baya_9979</name>
</gene>
<dbReference type="OrthoDB" id="9874779at2759"/>
<accession>A0A556U856</accession>